<dbReference type="InterPro" id="IPR005225">
    <property type="entry name" value="Small_GTP-bd"/>
</dbReference>
<protein>
    <recommendedName>
        <fullName evidence="8">ADP-ribosylation factor</fullName>
    </recommendedName>
</protein>
<organism evidence="6 7">
    <name type="scientific">Paramecium primaurelia</name>
    <dbReference type="NCBI Taxonomy" id="5886"/>
    <lineage>
        <taxon>Eukaryota</taxon>
        <taxon>Sar</taxon>
        <taxon>Alveolata</taxon>
        <taxon>Ciliophora</taxon>
        <taxon>Intramacronucleata</taxon>
        <taxon>Oligohymenophorea</taxon>
        <taxon>Peniculida</taxon>
        <taxon>Parameciidae</taxon>
        <taxon>Paramecium</taxon>
    </lineage>
</organism>
<sequence>MGSLFTKLYSSLFNKKQIRLIMIGLDAVGKTTILYRLNLNQEFKAPIPTIGFNVEKINFQNIQFTCFDIGGGYKIRLLWKQYIEEGTGIIFIIDSSDPNRLPEAKQELMRFLNENETKGAPLLVLANKQDIAKFTVDELKQFLDLPYQNRQCYIQPCCAKTGEGLQEGLSWLTRIYNSK</sequence>
<evidence type="ECO:0000256" key="3">
    <source>
        <dbReference type="ARBA" id="ARBA00023134"/>
    </source>
</evidence>
<keyword evidence="2 4" id="KW-0547">Nucleotide-binding</keyword>
<evidence type="ECO:0000313" key="6">
    <source>
        <dbReference type="EMBL" id="CAD8071976.1"/>
    </source>
</evidence>
<dbReference type="CDD" id="cd00878">
    <property type="entry name" value="Arf_Arl"/>
    <property type="match status" value="1"/>
</dbReference>
<comment type="caution">
    <text evidence="6">The sequence shown here is derived from an EMBL/GenBank/DDBJ whole genome shotgun (WGS) entry which is preliminary data.</text>
</comment>
<dbReference type="GO" id="GO:0005525">
    <property type="term" value="F:GTP binding"/>
    <property type="evidence" value="ECO:0007669"/>
    <property type="project" value="UniProtKB-KW"/>
</dbReference>
<feature type="binding site" evidence="5">
    <location>
        <position position="49"/>
    </location>
    <ligand>
        <name>Mg(2+)</name>
        <dbReference type="ChEBI" id="CHEBI:18420"/>
    </ligand>
</feature>
<gene>
    <name evidence="6" type="ORF">PPRIM_AZ9-3.1.T0480146</name>
</gene>
<dbReference type="InterPro" id="IPR006689">
    <property type="entry name" value="Small_GTPase_ARF/SAR"/>
</dbReference>
<accession>A0A8S1M5T3</accession>
<evidence type="ECO:0000256" key="2">
    <source>
        <dbReference type="ARBA" id="ARBA00022741"/>
    </source>
</evidence>
<dbReference type="FunFam" id="3.40.50.300:FF:001166">
    <property type="entry name" value="ADP-ribosylation factor D"/>
    <property type="match status" value="1"/>
</dbReference>
<dbReference type="Pfam" id="PF00025">
    <property type="entry name" value="Arf"/>
    <property type="match status" value="1"/>
</dbReference>
<evidence type="ECO:0000313" key="7">
    <source>
        <dbReference type="Proteomes" id="UP000688137"/>
    </source>
</evidence>
<comment type="similarity">
    <text evidence="1">Belongs to the small GTPase superfamily. Arf family.</text>
</comment>
<name>A0A8S1M5T3_PARPR</name>
<dbReference type="EMBL" id="CAJJDM010000048">
    <property type="protein sequence ID" value="CAD8071976.1"/>
    <property type="molecule type" value="Genomic_DNA"/>
</dbReference>
<dbReference type="GO" id="GO:0046872">
    <property type="term" value="F:metal ion binding"/>
    <property type="evidence" value="ECO:0007669"/>
    <property type="project" value="UniProtKB-KW"/>
</dbReference>
<feature type="binding site" evidence="5">
    <location>
        <position position="31"/>
    </location>
    <ligand>
        <name>Mg(2+)</name>
        <dbReference type="ChEBI" id="CHEBI:18420"/>
    </ligand>
</feature>
<dbReference type="OMA" id="ETKQNWH"/>
<evidence type="ECO:0000256" key="5">
    <source>
        <dbReference type="PIRSR" id="PIRSR606689-2"/>
    </source>
</evidence>
<dbReference type="GO" id="GO:0003924">
    <property type="term" value="F:GTPase activity"/>
    <property type="evidence" value="ECO:0007669"/>
    <property type="project" value="InterPro"/>
</dbReference>
<evidence type="ECO:0000256" key="4">
    <source>
        <dbReference type="PIRSR" id="PIRSR606689-1"/>
    </source>
</evidence>
<dbReference type="PANTHER" id="PTHR11711">
    <property type="entry name" value="ADP RIBOSYLATION FACTOR-RELATED"/>
    <property type="match status" value="1"/>
</dbReference>
<dbReference type="SMART" id="SM00178">
    <property type="entry name" value="SAR"/>
    <property type="match status" value="1"/>
</dbReference>
<keyword evidence="3 4" id="KW-0342">GTP-binding</keyword>
<dbReference type="PROSITE" id="PS51417">
    <property type="entry name" value="ARF"/>
    <property type="match status" value="1"/>
</dbReference>
<evidence type="ECO:0008006" key="8">
    <source>
        <dbReference type="Google" id="ProtNLM"/>
    </source>
</evidence>
<dbReference type="NCBIfam" id="TIGR00231">
    <property type="entry name" value="small_GTP"/>
    <property type="match status" value="1"/>
</dbReference>
<keyword evidence="7" id="KW-1185">Reference proteome</keyword>
<dbReference type="SMART" id="SM00175">
    <property type="entry name" value="RAB"/>
    <property type="match status" value="1"/>
</dbReference>
<dbReference type="InterPro" id="IPR024156">
    <property type="entry name" value="Small_GTPase_ARF"/>
</dbReference>
<feature type="binding site" evidence="4">
    <location>
        <begin position="24"/>
        <end position="31"/>
    </location>
    <ligand>
        <name>GTP</name>
        <dbReference type="ChEBI" id="CHEBI:37565"/>
    </ligand>
</feature>
<keyword evidence="5" id="KW-0460">Magnesium</keyword>
<feature type="binding site" evidence="4">
    <location>
        <begin position="127"/>
        <end position="130"/>
    </location>
    <ligand>
        <name>GTP</name>
        <dbReference type="ChEBI" id="CHEBI:37565"/>
    </ligand>
</feature>
<keyword evidence="5" id="KW-0479">Metal-binding</keyword>
<evidence type="ECO:0000256" key="1">
    <source>
        <dbReference type="ARBA" id="ARBA00010290"/>
    </source>
</evidence>
<dbReference type="SMART" id="SM00177">
    <property type="entry name" value="ARF"/>
    <property type="match status" value="1"/>
</dbReference>
<proteinExistence type="inferred from homology"/>
<feature type="binding site" evidence="4">
    <location>
        <position position="71"/>
    </location>
    <ligand>
        <name>GTP</name>
        <dbReference type="ChEBI" id="CHEBI:37565"/>
    </ligand>
</feature>
<dbReference type="AlphaFoldDB" id="A0A8S1M5T3"/>
<reference evidence="6" key="1">
    <citation type="submission" date="2021-01" db="EMBL/GenBank/DDBJ databases">
        <authorList>
            <consortium name="Genoscope - CEA"/>
            <person name="William W."/>
        </authorList>
    </citation>
    <scope>NUCLEOTIDE SEQUENCE</scope>
</reference>
<dbReference type="Proteomes" id="UP000688137">
    <property type="component" value="Unassembled WGS sequence"/>
</dbReference>